<organism evidence="1 2">
    <name type="scientific">Solirubrobacter ginsenosidimutans</name>
    <dbReference type="NCBI Taxonomy" id="490573"/>
    <lineage>
        <taxon>Bacteria</taxon>
        <taxon>Bacillati</taxon>
        <taxon>Actinomycetota</taxon>
        <taxon>Thermoleophilia</taxon>
        <taxon>Solirubrobacterales</taxon>
        <taxon>Solirubrobacteraceae</taxon>
        <taxon>Solirubrobacter</taxon>
    </lineage>
</organism>
<sequence>MSRTWHIVVSWLKRANACPIVPGMTVIHRCRAVDPAVSDEAAA</sequence>
<dbReference type="AlphaFoldDB" id="A0A9X3MQP0"/>
<proteinExistence type="predicted"/>
<dbReference type="Proteomes" id="UP001149140">
    <property type="component" value="Unassembled WGS sequence"/>
</dbReference>
<protein>
    <submittedName>
        <fullName evidence="1">Uncharacterized protein</fullName>
    </submittedName>
</protein>
<evidence type="ECO:0000313" key="1">
    <source>
        <dbReference type="EMBL" id="MDA0160106.1"/>
    </source>
</evidence>
<reference evidence="1" key="1">
    <citation type="submission" date="2022-10" db="EMBL/GenBank/DDBJ databases">
        <title>The WGS of Solirubrobacter ginsenosidimutans DSM 21036.</title>
        <authorList>
            <person name="Jiang Z."/>
        </authorList>
    </citation>
    <scope>NUCLEOTIDE SEQUENCE</scope>
    <source>
        <strain evidence="1">DSM 21036</strain>
    </source>
</reference>
<comment type="caution">
    <text evidence="1">The sequence shown here is derived from an EMBL/GenBank/DDBJ whole genome shotgun (WGS) entry which is preliminary data.</text>
</comment>
<name>A0A9X3MQP0_9ACTN</name>
<keyword evidence="2" id="KW-1185">Reference proteome</keyword>
<dbReference type="EMBL" id="JAPDOD010000004">
    <property type="protein sequence ID" value="MDA0160106.1"/>
    <property type="molecule type" value="Genomic_DNA"/>
</dbReference>
<dbReference type="RefSeq" id="WP_270038872.1">
    <property type="nucleotide sequence ID" value="NZ_JAPDOD010000004.1"/>
</dbReference>
<evidence type="ECO:0000313" key="2">
    <source>
        <dbReference type="Proteomes" id="UP001149140"/>
    </source>
</evidence>
<gene>
    <name evidence="1" type="ORF">OM076_07520</name>
</gene>
<accession>A0A9X3MQP0</accession>